<accession>A0A0C1Z090</accession>
<organism evidence="1 2">
    <name type="scientific">Vibrio owensii CAIM 1854 = LMG 25443</name>
    <dbReference type="NCBI Taxonomy" id="1229493"/>
    <lineage>
        <taxon>Bacteria</taxon>
        <taxon>Pseudomonadati</taxon>
        <taxon>Pseudomonadota</taxon>
        <taxon>Gammaproteobacteria</taxon>
        <taxon>Vibrionales</taxon>
        <taxon>Vibrionaceae</taxon>
        <taxon>Vibrio</taxon>
    </lineage>
</organism>
<name>A0A0C1Z090_9VIBR</name>
<proteinExistence type="predicted"/>
<dbReference type="AlphaFoldDB" id="A0A0C1Z090"/>
<comment type="caution">
    <text evidence="1">The sequence shown here is derived from an EMBL/GenBank/DDBJ whole genome shotgun (WGS) entry which is preliminary data.</text>
</comment>
<evidence type="ECO:0000313" key="1">
    <source>
        <dbReference type="EMBL" id="KIF50615.1"/>
    </source>
</evidence>
<gene>
    <name evidence="1" type="ORF">H735_23955</name>
</gene>
<reference evidence="1 2" key="1">
    <citation type="submission" date="2014-07" db="EMBL/GenBank/DDBJ databases">
        <title>Unique and conserved regions in Vibrio harveyi and related species in comparison with the shrimp pathogen Vibrio harveyi CAIM 1792.</title>
        <authorList>
            <person name="Espinoza-Valles I."/>
            <person name="Vora G."/>
            <person name="Leekitcharoenphon P."/>
            <person name="Ussery D."/>
            <person name="Hoj L."/>
            <person name="Gomez-Gil B."/>
        </authorList>
    </citation>
    <scope>NUCLEOTIDE SEQUENCE [LARGE SCALE GENOMIC DNA]</scope>
    <source>
        <strain evidence="2">CAIM 1854 / LMG 25443</strain>
    </source>
</reference>
<dbReference type="Proteomes" id="UP000031586">
    <property type="component" value="Unassembled WGS sequence"/>
</dbReference>
<dbReference type="EMBL" id="JPRD01000049">
    <property type="protein sequence ID" value="KIF50615.1"/>
    <property type="molecule type" value="Genomic_DNA"/>
</dbReference>
<evidence type="ECO:0000313" key="2">
    <source>
        <dbReference type="Proteomes" id="UP000031586"/>
    </source>
</evidence>
<dbReference type="PATRIC" id="fig|1229493.5.peg.4196"/>
<sequence>MKYTFTAAPVKDKDWREASKVAWQFLVENRHCEILYYEDVAAHVGTNSRNVHRALAYILEFCERYSLPPLAGLVINKTMHRHQNRRMPGGGFRIHHLSNFYYPESIGFESLYLQALKEIEIIEWENVQYQPKQSSYLELKRYLHAQSLEKGKVPAQISRGCLQQLVRTTRNNQKGMNNKDRCA</sequence>
<dbReference type="RefSeq" id="WP_020198218.1">
    <property type="nucleotide sequence ID" value="NZ_BAOH01000332.1"/>
</dbReference>
<protein>
    <submittedName>
        <fullName evidence="1">Uncharacterized protein</fullName>
    </submittedName>
</protein>